<evidence type="ECO:0000256" key="2">
    <source>
        <dbReference type="ARBA" id="ARBA00023002"/>
    </source>
</evidence>
<evidence type="ECO:0000313" key="4">
    <source>
        <dbReference type="EMBL" id="TCL73272.1"/>
    </source>
</evidence>
<dbReference type="GO" id="GO:0005829">
    <property type="term" value="C:cytosol"/>
    <property type="evidence" value="ECO:0007669"/>
    <property type="project" value="TreeGrafter"/>
</dbReference>
<dbReference type="EMBL" id="SLUN01000005">
    <property type="protein sequence ID" value="TCL73272.1"/>
    <property type="molecule type" value="Genomic_DNA"/>
</dbReference>
<dbReference type="Gene3D" id="3.40.50.360">
    <property type="match status" value="1"/>
</dbReference>
<dbReference type="OrthoDB" id="9805976at2"/>
<keyword evidence="2" id="KW-0560">Oxidoreductase</keyword>
<dbReference type="PANTHER" id="PTHR10204:SF34">
    <property type="entry name" value="NAD(P)H DEHYDROGENASE [QUINONE] 1 ISOFORM 1"/>
    <property type="match status" value="1"/>
</dbReference>
<dbReference type="AlphaFoldDB" id="A0A4R1S4G8"/>
<comment type="similarity">
    <text evidence="1">Belongs to the NAD(P)H dehydrogenase (quinone) family.</text>
</comment>
<evidence type="ECO:0000313" key="5">
    <source>
        <dbReference type="Proteomes" id="UP000295008"/>
    </source>
</evidence>
<organism evidence="4 5">
    <name type="scientific">Hydrogenispora ethanolica</name>
    <dbReference type="NCBI Taxonomy" id="1082276"/>
    <lineage>
        <taxon>Bacteria</taxon>
        <taxon>Bacillati</taxon>
        <taxon>Bacillota</taxon>
        <taxon>Hydrogenispora</taxon>
    </lineage>
</organism>
<proteinExistence type="inferred from homology"/>
<evidence type="ECO:0000259" key="3">
    <source>
        <dbReference type="Pfam" id="PF02525"/>
    </source>
</evidence>
<dbReference type="Pfam" id="PF02525">
    <property type="entry name" value="Flavodoxin_2"/>
    <property type="match status" value="1"/>
</dbReference>
<keyword evidence="5" id="KW-1185">Reference proteome</keyword>
<comment type="caution">
    <text evidence="4">The sequence shown here is derived from an EMBL/GenBank/DDBJ whole genome shotgun (WGS) entry which is preliminary data.</text>
</comment>
<accession>A0A4R1S4G8</accession>
<name>A0A4R1S4G8_HYDET</name>
<dbReference type="PANTHER" id="PTHR10204">
    <property type="entry name" value="NAD P H OXIDOREDUCTASE-RELATED"/>
    <property type="match status" value="1"/>
</dbReference>
<gene>
    <name evidence="4" type="ORF">EDC14_1005134</name>
</gene>
<dbReference type="InterPro" id="IPR003680">
    <property type="entry name" value="Flavodoxin_fold"/>
</dbReference>
<dbReference type="InterPro" id="IPR029039">
    <property type="entry name" value="Flavoprotein-like_sf"/>
</dbReference>
<protein>
    <submittedName>
        <fullName evidence="4">Putative NADPH-quinone reductase</fullName>
    </submittedName>
</protein>
<sequence length="202" mass="22507">MQILVVLGHPGRESFNRAIAQRVLATLHDAGHRTIWHDLYAEGFDPALPPAELGKDAPLPEEVEGHCRDLAAADGIIVIHPNWWGQPPAIVKGWIDRTFRQGTAYRYLPGDAGDGVPVGLLRAGTAVVLNTSDTPEARELSVFGDPLETLWRKCIFEFCGVRRFFRRMFGVVVTSAPEQRAVWLAEVEEIIRYYFPKESGAC</sequence>
<dbReference type="GO" id="GO:0003955">
    <property type="term" value="F:NAD(P)H dehydrogenase (quinone) activity"/>
    <property type="evidence" value="ECO:0007669"/>
    <property type="project" value="TreeGrafter"/>
</dbReference>
<dbReference type="Proteomes" id="UP000295008">
    <property type="component" value="Unassembled WGS sequence"/>
</dbReference>
<feature type="domain" description="Flavodoxin-like fold" evidence="3">
    <location>
        <begin position="1"/>
        <end position="164"/>
    </location>
</feature>
<evidence type="ECO:0000256" key="1">
    <source>
        <dbReference type="ARBA" id="ARBA00006252"/>
    </source>
</evidence>
<reference evidence="4 5" key="1">
    <citation type="submission" date="2019-03" db="EMBL/GenBank/DDBJ databases">
        <title>Genomic Encyclopedia of Type Strains, Phase IV (KMG-IV): sequencing the most valuable type-strain genomes for metagenomic binning, comparative biology and taxonomic classification.</title>
        <authorList>
            <person name="Goeker M."/>
        </authorList>
    </citation>
    <scope>NUCLEOTIDE SEQUENCE [LARGE SCALE GENOMIC DNA]</scope>
    <source>
        <strain evidence="4 5">LX-B</strain>
    </source>
</reference>
<dbReference type="SUPFAM" id="SSF52218">
    <property type="entry name" value="Flavoproteins"/>
    <property type="match status" value="1"/>
</dbReference>
<dbReference type="InterPro" id="IPR051545">
    <property type="entry name" value="NAD(P)H_dehydrogenase_qn"/>
</dbReference>
<dbReference type="RefSeq" id="WP_132013423.1">
    <property type="nucleotide sequence ID" value="NZ_SLUN01000005.1"/>
</dbReference>